<organism evidence="2">
    <name type="scientific">Longilinea arvoryzae</name>
    <dbReference type="NCBI Taxonomy" id="360412"/>
    <lineage>
        <taxon>Bacteria</taxon>
        <taxon>Bacillati</taxon>
        <taxon>Chloroflexota</taxon>
        <taxon>Anaerolineae</taxon>
        <taxon>Anaerolineales</taxon>
        <taxon>Anaerolineaceae</taxon>
        <taxon>Longilinea</taxon>
    </lineage>
</organism>
<dbReference type="SUPFAM" id="SSF88723">
    <property type="entry name" value="PIN domain-like"/>
    <property type="match status" value="1"/>
</dbReference>
<dbReference type="InterPro" id="IPR002716">
    <property type="entry name" value="PIN_dom"/>
</dbReference>
<dbReference type="InterPro" id="IPR002850">
    <property type="entry name" value="PIN_toxin-like"/>
</dbReference>
<dbReference type="Proteomes" id="UP000055060">
    <property type="component" value="Unassembled WGS sequence"/>
</dbReference>
<proteinExistence type="predicted"/>
<evidence type="ECO:0000259" key="1">
    <source>
        <dbReference type="Pfam" id="PF13470"/>
    </source>
</evidence>
<gene>
    <name evidence="2" type="ORF">LARV_01122</name>
</gene>
<name>A0A0S7BDG2_9CHLR</name>
<sequence>MKKPEIFLDSSALIAGIVSAQGAARVLLLLAENEKIELWVSEQVIAEVERNLARKAPRALPVAREMILRANIQILHDPKPADVRSHMDWINHAADVPILVAAANAQVDFLVTLDVRHFIDDPVVAQRSGLRIGTPGDALIWVREWFVRNK</sequence>
<dbReference type="STRING" id="360412.LARV_01122"/>
<evidence type="ECO:0000313" key="2">
    <source>
        <dbReference type="EMBL" id="GAP13369.1"/>
    </source>
</evidence>
<dbReference type="EMBL" id="DF967972">
    <property type="protein sequence ID" value="GAP13369.1"/>
    <property type="molecule type" value="Genomic_DNA"/>
</dbReference>
<feature type="domain" description="PIN" evidence="1">
    <location>
        <begin position="6"/>
        <end position="116"/>
    </location>
</feature>
<dbReference type="PANTHER" id="PTHR34610">
    <property type="entry name" value="SSL7007 PROTEIN"/>
    <property type="match status" value="1"/>
</dbReference>
<dbReference type="Gene3D" id="3.40.50.1010">
    <property type="entry name" value="5'-nuclease"/>
    <property type="match status" value="1"/>
</dbReference>
<dbReference type="InterPro" id="IPR029060">
    <property type="entry name" value="PIN-like_dom_sf"/>
</dbReference>
<protein>
    <submittedName>
        <fullName evidence="2">Predicted nucleic-acid-binding protein, contains PIN domain</fullName>
    </submittedName>
</protein>
<evidence type="ECO:0000313" key="3">
    <source>
        <dbReference type="Proteomes" id="UP000055060"/>
    </source>
</evidence>
<dbReference type="AlphaFoldDB" id="A0A0S7BDG2"/>
<keyword evidence="3" id="KW-1185">Reference proteome</keyword>
<accession>A0A0S7BDG2</accession>
<dbReference type="Pfam" id="PF13470">
    <property type="entry name" value="PIN_3"/>
    <property type="match status" value="1"/>
</dbReference>
<reference evidence="2" key="1">
    <citation type="submission" date="2015-07" db="EMBL/GenBank/DDBJ databases">
        <title>Draft Genome Sequences of Anaerolinea thermolimosa IMO-1, Bellilinea caldifistulae GOMI-1, Leptolinea tardivitalis YMTK-2, Levilinea saccharolytica KIBI-1,Longilinea arvoryzae KOME-1, Previously Described as Members of the Anaerolineaceae (Chloroflexi).</title>
        <authorList>
            <person name="Sekiguchi Y."/>
            <person name="Ohashi A."/>
            <person name="Matsuura N."/>
            <person name="Tourlousse M.D."/>
        </authorList>
    </citation>
    <scope>NUCLEOTIDE SEQUENCE [LARGE SCALE GENOMIC DNA]</scope>
    <source>
        <strain evidence="2">KOME-1</strain>
    </source>
</reference>
<dbReference type="PANTHER" id="PTHR34610:SF4">
    <property type="entry name" value="SLL8027 PROTEIN"/>
    <property type="match status" value="1"/>
</dbReference>